<evidence type="ECO:0000313" key="3">
    <source>
        <dbReference type="Proteomes" id="UP000215914"/>
    </source>
</evidence>
<feature type="region of interest" description="Disordered" evidence="1">
    <location>
        <begin position="89"/>
        <end position="142"/>
    </location>
</feature>
<reference evidence="3" key="1">
    <citation type="journal article" date="2017" name="Nature">
        <title>The sunflower genome provides insights into oil metabolism, flowering and Asterid evolution.</title>
        <authorList>
            <person name="Badouin H."/>
            <person name="Gouzy J."/>
            <person name="Grassa C.J."/>
            <person name="Murat F."/>
            <person name="Staton S.E."/>
            <person name="Cottret L."/>
            <person name="Lelandais-Briere C."/>
            <person name="Owens G.L."/>
            <person name="Carrere S."/>
            <person name="Mayjonade B."/>
            <person name="Legrand L."/>
            <person name="Gill N."/>
            <person name="Kane N.C."/>
            <person name="Bowers J.E."/>
            <person name="Hubner S."/>
            <person name="Bellec A."/>
            <person name="Berard A."/>
            <person name="Berges H."/>
            <person name="Blanchet N."/>
            <person name="Boniface M.C."/>
            <person name="Brunel D."/>
            <person name="Catrice O."/>
            <person name="Chaidir N."/>
            <person name="Claudel C."/>
            <person name="Donnadieu C."/>
            <person name="Faraut T."/>
            <person name="Fievet G."/>
            <person name="Helmstetter N."/>
            <person name="King M."/>
            <person name="Knapp S.J."/>
            <person name="Lai Z."/>
            <person name="Le Paslier M.C."/>
            <person name="Lippi Y."/>
            <person name="Lorenzon L."/>
            <person name="Mandel J.R."/>
            <person name="Marage G."/>
            <person name="Marchand G."/>
            <person name="Marquand E."/>
            <person name="Bret-Mestries E."/>
            <person name="Morien E."/>
            <person name="Nambeesan S."/>
            <person name="Nguyen T."/>
            <person name="Pegot-Espagnet P."/>
            <person name="Pouilly N."/>
            <person name="Raftis F."/>
            <person name="Sallet E."/>
            <person name="Schiex T."/>
            <person name="Thomas J."/>
            <person name="Vandecasteele C."/>
            <person name="Vares D."/>
            <person name="Vear F."/>
            <person name="Vautrin S."/>
            <person name="Crespi M."/>
            <person name="Mangin B."/>
            <person name="Burke J.M."/>
            <person name="Salse J."/>
            <person name="Munos S."/>
            <person name="Vincourt P."/>
            <person name="Rieseberg L.H."/>
            <person name="Langlade N.B."/>
        </authorList>
    </citation>
    <scope>NUCLEOTIDE SEQUENCE [LARGE SCALE GENOMIC DNA]</scope>
    <source>
        <strain evidence="3">cv. SF193</strain>
    </source>
</reference>
<dbReference type="Pfam" id="PF07816">
    <property type="entry name" value="DUF1645"/>
    <property type="match status" value="1"/>
</dbReference>
<dbReference type="InParanoid" id="A0A251VFS9"/>
<organism evidence="2 3">
    <name type="scientific">Helianthus annuus</name>
    <name type="common">Common sunflower</name>
    <dbReference type="NCBI Taxonomy" id="4232"/>
    <lineage>
        <taxon>Eukaryota</taxon>
        <taxon>Viridiplantae</taxon>
        <taxon>Streptophyta</taxon>
        <taxon>Embryophyta</taxon>
        <taxon>Tracheophyta</taxon>
        <taxon>Spermatophyta</taxon>
        <taxon>Magnoliopsida</taxon>
        <taxon>eudicotyledons</taxon>
        <taxon>Gunneridae</taxon>
        <taxon>Pentapetalae</taxon>
        <taxon>asterids</taxon>
        <taxon>campanulids</taxon>
        <taxon>Asterales</taxon>
        <taxon>Asteraceae</taxon>
        <taxon>Asteroideae</taxon>
        <taxon>Heliantheae alliance</taxon>
        <taxon>Heliantheae</taxon>
        <taxon>Helianthus</taxon>
    </lineage>
</organism>
<gene>
    <name evidence="2" type="ORF">HannXRQ_Chr02g0038441</name>
</gene>
<protein>
    <submittedName>
        <fullName evidence="2">Uncharacterized protein</fullName>
    </submittedName>
</protein>
<proteinExistence type="predicted"/>
<name>A0A251VFS9_HELAN</name>
<dbReference type="EMBL" id="CM007891">
    <property type="protein sequence ID" value="OTG33782.1"/>
    <property type="molecule type" value="Genomic_DNA"/>
</dbReference>
<accession>A0A251VFS9</accession>
<feature type="compositionally biased region" description="Basic and acidic residues" evidence="1">
    <location>
        <begin position="92"/>
        <end position="101"/>
    </location>
</feature>
<dbReference type="Proteomes" id="UP000215914">
    <property type="component" value="Chromosome 2"/>
</dbReference>
<evidence type="ECO:0000256" key="1">
    <source>
        <dbReference type="SAM" id="MobiDB-lite"/>
    </source>
</evidence>
<sequence>MDVAPATDFDFTFPSHVDTCYTSAPSSPTRLTELYHGFDKLFMVADANHSGSLATIPFAWEEKPGVPKIPSNLLEDDFTFDVSCGFDSKSVQQRERGRERGFSNSSRSRRTRSLSPLGSSHQWRPQVAPSSPAPSSEKNNESRKWSLLDLFHY</sequence>
<evidence type="ECO:0000313" key="2">
    <source>
        <dbReference type="EMBL" id="OTG33782.1"/>
    </source>
</evidence>
<dbReference type="AlphaFoldDB" id="A0A251VFS9"/>
<dbReference type="InterPro" id="IPR012442">
    <property type="entry name" value="DUF1645_plant"/>
</dbReference>
<keyword evidence="3" id="KW-1185">Reference proteome</keyword>